<name>A0A430KRZ8_9GAMM</name>
<evidence type="ECO:0000256" key="1">
    <source>
        <dbReference type="SAM" id="MobiDB-lite"/>
    </source>
</evidence>
<proteinExistence type="predicted"/>
<dbReference type="GO" id="GO:0003676">
    <property type="term" value="F:nucleic acid binding"/>
    <property type="evidence" value="ECO:0007669"/>
    <property type="project" value="InterPro"/>
</dbReference>
<evidence type="ECO:0000313" key="2">
    <source>
        <dbReference type="EMBL" id="RTE66114.1"/>
    </source>
</evidence>
<organism evidence="2 3">
    <name type="scientific">Amphritea opalescens</name>
    <dbReference type="NCBI Taxonomy" id="2490544"/>
    <lineage>
        <taxon>Bacteria</taxon>
        <taxon>Pseudomonadati</taxon>
        <taxon>Pseudomonadota</taxon>
        <taxon>Gammaproteobacteria</taxon>
        <taxon>Oceanospirillales</taxon>
        <taxon>Oceanospirillaceae</taxon>
        <taxon>Amphritea</taxon>
    </lineage>
</organism>
<dbReference type="InterPro" id="IPR036397">
    <property type="entry name" value="RNaseH_sf"/>
</dbReference>
<dbReference type="AlphaFoldDB" id="A0A430KRZ8"/>
<dbReference type="Gene3D" id="3.30.420.10">
    <property type="entry name" value="Ribonuclease H-like superfamily/Ribonuclease H"/>
    <property type="match status" value="1"/>
</dbReference>
<accession>A0A430KRZ8</accession>
<dbReference type="EMBL" id="RQXW01000006">
    <property type="protein sequence ID" value="RTE66114.1"/>
    <property type="molecule type" value="Genomic_DNA"/>
</dbReference>
<protein>
    <submittedName>
        <fullName evidence="2">Transposase</fullName>
    </submittedName>
</protein>
<evidence type="ECO:0000313" key="3">
    <source>
        <dbReference type="Proteomes" id="UP000283087"/>
    </source>
</evidence>
<dbReference type="Proteomes" id="UP000283087">
    <property type="component" value="Unassembled WGS sequence"/>
</dbReference>
<dbReference type="OrthoDB" id="501284at2"/>
<feature type="region of interest" description="Disordered" evidence="1">
    <location>
        <begin position="698"/>
        <end position="728"/>
    </location>
</feature>
<sequence length="728" mass="82760">MVMLPNQKIISCDKNAIEWLIVEVAPEVDLVALTDLSLKNPRRPFTKSLSELQASVDKGIMQVVDHSFPAALELRDADIEEKWLAMRNKALEAIHPIVNDQSIRLEYLFGDSAGIFSKLMKESGRSRKFIATSLNRFFAFGGFHNSLLPQYFMCGKNQTRLDDYFVIENNVVCLKSKPGPKTKFGTPHRMVTEQDRLQIAAFCKKIRSGYKVSLRKLYLDYCRQYCLVSVKPKGALDTDIAENLGVLLPPQFLISPRSFMREVKKIVSNLTFLRKEKGSINYDRDHAGKPGVAREGLRGPTSRYEIDSTVADIYIRSNYSGQEMIAIGRPIVFLVIDTCTTMIVGVHVAFDGPNWHSAGQALYSAMTDKVEFCASHGVTIKAEDWPCHHPCRELTFDRGGENTDAHIEALLRPRIGITAGNFNAYHRGDCKGCVEKMFDLLNQVIVHIENGKVVKNPRKEDQHASRKATVTYDQFMKILIKTIIHLNNTRTRVDSHNFEMSRDGVGYTPRDVWNWGIENAVMTPTVSREKVRYAVLPEAEATVQDKGVYFRGLYYCSDEIVKDLWLDKAKNEGRYKVRIRYTDTSTNHIWVTDSTLGKIIQLNLTTRSEAYKNQIWADVMSKLERKKGVLAEQVELRLAERVKLELEISEIDDEAKKNVRYLRQSQAKNIQPGMHGYKEVEAAKQKFYESMDIQTDLKQPNTTAVDTGSVRDSSGQDLTDPTIIQCED</sequence>
<reference evidence="2 3" key="1">
    <citation type="submission" date="2018-11" db="EMBL/GenBank/DDBJ databases">
        <title>The draft genome sequence of Amphritea opalescens ANRC-JH13T.</title>
        <authorList>
            <person name="Fang Z."/>
            <person name="Zhang Y."/>
            <person name="Han X."/>
        </authorList>
    </citation>
    <scope>NUCLEOTIDE SEQUENCE [LARGE SCALE GENOMIC DNA]</scope>
    <source>
        <strain evidence="2 3">ANRC-JH13</strain>
    </source>
</reference>
<gene>
    <name evidence="2" type="ORF">EH243_08315</name>
</gene>
<comment type="caution">
    <text evidence="2">The sequence shown here is derived from an EMBL/GenBank/DDBJ whole genome shotgun (WGS) entry which is preliminary data.</text>
</comment>
<feature type="compositionally biased region" description="Polar residues" evidence="1">
    <location>
        <begin position="698"/>
        <end position="719"/>
    </location>
</feature>
<keyword evidence="3" id="KW-1185">Reference proteome</keyword>